<keyword evidence="4" id="KW-0808">Transferase</keyword>
<dbReference type="PANTHER" id="PTHR45958">
    <property type="entry name" value="RING-TYPE E3 UBIQUITIN TRANSFERASE"/>
    <property type="match status" value="1"/>
</dbReference>
<evidence type="ECO:0000256" key="1">
    <source>
        <dbReference type="ARBA" id="ARBA00000900"/>
    </source>
</evidence>
<dbReference type="GO" id="GO:0016567">
    <property type="term" value="P:protein ubiquitination"/>
    <property type="evidence" value="ECO:0007669"/>
    <property type="project" value="InterPro"/>
</dbReference>
<evidence type="ECO:0000256" key="3">
    <source>
        <dbReference type="ARBA" id="ARBA00012483"/>
    </source>
</evidence>
<protein>
    <recommendedName>
        <fullName evidence="3">RING-type E3 ubiquitin transferase</fullName>
        <ecNumber evidence="3">2.3.2.27</ecNumber>
    </recommendedName>
</protein>
<comment type="pathway">
    <text evidence="2">Protein modification; protein ubiquitination.</text>
</comment>
<feature type="domain" description="U-box" evidence="6">
    <location>
        <begin position="251"/>
        <end position="330"/>
    </location>
</feature>
<evidence type="ECO:0000256" key="5">
    <source>
        <dbReference type="SAM" id="Coils"/>
    </source>
</evidence>
<dbReference type="SUPFAM" id="SSF57850">
    <property type="entry name" value="RING/U-box"/>
    <property type="match status" value="1"/>
</dbReference>
<evidence type="ECO:0000256" key="4">
    <source>
        <dbReference type="ARBA" id="ARBA00022679"/>
    </source>
</evidence>
<name>A0AAQ3L3U4_9LILI</name>
<gene>
    <name evidence="7" type="ORF">Cni_G27449</name>
</gene>
<dbReference type="Pfam" id="PF04564">
    <property type="entry name" value="U-box"/>
    <property type="match status" value="1"/>
</dbReference>
<dbReference type="PROSITE" id="PS51698">
    <property type="entry name" value="U_BOX"/>
    <property type="match status" value="1"/>
</dbReference>
<organism evidence="7 8">
    <name type="scientific">Canna indica</name>
    <name type="common">Indian-shot</name>
    <dbReference type="NCBI Taxonomy" id="4628"/>
    <lineage>
        <taxon>Eukaryota</taxon>
        <taxon>Viridiplantae</taxon>
        <taxon>Streptophyta</taxon>
        <taxon>Embryophyta</taxon>
        <taxon>Tracheophyta</taxon>
        <taxon>Spermatophyta</taxon>
        <taxon>Magnoliopsida</taxon>
        <taxon>Liliopsida</taxon>
        <taxon>Zingiberales</taxon>
        <taxon>Cannaceae</taxon>
        <taxon>Canna</taxon>
    </lineage>
</organism>
<dbReference type="EMBL" id="CP136898">
    <property type="protein sequence ID" value="WOL18652.1"/>
    <property type="molecule type" value="Genomic_DNA"/>
</dbReference>
<dbReference type="Gene3D" id="1.25.10.10">
    <property type="entry name" value="Leucine-rich Repeat Variant"/>
    <property type="match status" value="1"/>
</dbReference>
<dbReference type="InterPro" id="IPR003613">
    <property type="entry name" value="Ubox_domain"/>
</dbReference>
<dbReference type="Gene3D" id="3.30.40.10">
    <property type="entry name" value="Zinc/RING finger domain, C3HC4 (zinc finger)"/>
    <property type="match status" value="1"/>
</dbReference>
<dbReference type="InterPro" id="IPR045210">
    <property type="entry name" value="RING-Ubox_PUB"/>
</dbReference>
<dbReference type="CDD" id="cd16664">
    <property type="entry name" value="RING-Ubox_PUB"/>
    <property type="match status" value="1"/>
</dbReference>
<dbReference type="Proteomes" id="UP001327560">
    <property type="component" value="Chromosome 9"/>
</dbReference>
<dbReference type="AlphaFoldDB" id="A0AAQ3L3U4"/>
<dbReference type="InterPro" id="IPR011989">
    <property type="entry name" value="ARM-like"/>
</dbReference>
<reference evidence="7 8" key="1">
    <citation type="submission" date="2023-10" db="EMBL/GenBank/DDBJ databases">
        <title>Chromosome-scale genome assembly provides insights into flower coloration mechanisms of Canna indica.</title>
        <authorList>
            <person name="Li C."/>
        </authorList>
    </citation>
    <scope>NUCLEOTIDE SEQUENCE [LARGE SCALE GENOMIC DNA]</scope>
    <source>
        <tissue evidence="7">Flower</tissue>
    </source>
</reference>
<feature type="coiled-coil region" evidence="5">
    <location>
        <begin position="476"/>
        <end position="503"/>
    </location>
</feature>
<dbReference type="PANTHER" id="PTHR45958:SF14">
    <property type="entry name" value="RING-TYPE E3 UBIQUITIN TRANSFERASE"/>
    <property type="match status" value="1"/>
</dbReference>
<dbReference type="InterPro" id="IPR013083">
    <property type="entry name" value="Znf_RING/FYVE/PHD"/>
</dbReference>
<dbReference type="InterPro" id="IPR052608">
    <property type="entry name" value="U-box_domain_protein"/>
</dbReference>
<evidence type="ECO:0000313" key="8">
    <source>
        <dbReference type="Proteomes" id="UP001327560"/>
    </source>
</evidence>
<dbReference type="SUPFAM" id="SSF48371">
    <property type="entry name" value="ARM repeat"/>
    <property type="match status" value="1"/>
</dbReference>
<dbReference type="InterPro" id="IPR016024">
    <property type="entry name" value="ARM-type_fold"/>
</dbReference>
<evidence type="ECO:0000259" key="6">
    <source>
        <dbReference type="PROSITE" id="PS51698"/>
    </source>
</evidence>
<dbReference type="EC" id="2.3.2.27" evidence="3"/>
<dbReference type="SMART" id="SM00504">
    <property type="entry name" value="Ubox"/>
    <property type="match status" value="1"/>
</dbReference>
<accession>A0AAQ3L3U4</accession>
<keyword evidence="8" id="KW-1185">Reference proteome</keyword>
<evidence type="ECO:0000256" key="2">
    <source>
        <dbReference type="ARBA" id="ARBA00004906"/>
    </source>
</evidence>
<sequence length="526" mass="58059">MTSHGGAAGAALDSITRSLTEICSGDVGGGGEYRWEPPRRFTDFARRLEAVVHRLARAPELLSSPAVRTALGGLAADLDAARTTLSSYRSRSPIYVLIHCVPLSDALRGRATSIAAWLALLDAPFATLPDLKKRAADLSRDMDQPDLKVTETEERVYASLQREAAEAPQSSKAVQSATVMDLARALGIDPADHEKLQEQIKLLRADLSGLSSMAERRILISLEKMFKDWSKEPCIADGLVAANFEEEAHIPPFKNFLCPLTKEVMKDPVVLESSQTYERAAIRHWFDRCVEDGRDPTCPVTGQVLQSLELRSNIGLAGAIEEWVNRNVEVQIKSALKYLGEASSCPLQCIEMVLDNVYRISEEHPSCRYRVRNAGIVALVVKLLNDQSSRMGSELRGKALMALQSIVKDSESKIIMLEQGTIRVAIRSLTGWSEIEKEYALKILLEFSGDVNCCTKIALEKGALVLLASMVGNPDYPTLSNLAEEVLKNLEEVEDNVQHLAMAGRFQPLITRLCNDCPRLIISWNF</sequence>
<evidence type="ECO:0000313" key="7">
    <source>
        <dbReference type="EMBL" id="WOL18652.1"/>
    </source>
</evidence>
<comment type="catalytic activity">
    <reaction evidence="1">
        <text>S-ubiquitinyl-[E2 ubiquitin-conjugating enzyme]-L-cysteine + [acceptor protein]-L-lysine = [E2 ubiquitin-conjugating enzyme]-L-cysteine + N(6)-ubiquitinyl-[acceptor protein]-L-lysine.</text>
        <dbReference type="EC" id="2.3.2.27"/>
    </reaction>
</comment>
<keyword evidence="5" id="KW-0175">Coiled coil</keyword>
<dbReference type="GO" id="GO:0061630">
    <property type="term" value="F:ubiquitin protein ligase activity"/>
    <property type="evidence" value="ECO:0007669"/>
    <property type="project" value="UniProtKB-EC"/>
</dbReference>
<proteinExistence type="predicted"/>